<gene>
    <name evidence="1" type="ORF">M422DRAFT_252182</name>
</gene>
<keyword evidence="2" id="KW-1185">Reference proteome</keyword>
<name>A0A0C9VC67_SPHS4</name>
<dbReference type="PANTHER" id="PTHR36978:SF4">
    <property type="entry name" value="P-LOOP CONTAINING NUCLEOSIDE TRIPHOSPHATE HYDROLASE PROTEIN"/>
    <property type="match status" value="1"/>
</dbReference>
<dbReference type="AlphaFoldDB" id="A0A0C9VC67"/>
<accession>A0A0C9VC67</accession>
<evidence type="ECO:0000313" key="2">
    <source>
        <dbReference type="Proteomes" id="UP000054279"/>
    </source>
</evidence>
<dbReference type="Proteomes" id="UP000054279">
    <property type="component" value="Unassembled WGS sequence"/>
</dbReference>
<proteinExistence type="predicted"/>
<sequence length="238" mass="26795">MIISHQTPLSTERPNAAPIEIIGLGPGRTSTGTMSLSAGLELFGFGPCYHIMRVPNEQEAWRLWAEVIEGNDSPESFDQILQGYRSVVGSLVAVKPEEVYAAYPNAKFILIKIEKACDTKTTRDPSKWEKSIKKTVLPEYEIRKKDPEVDPRGMLRWARSYYDGYHKGRLSTQAKEAMEDHNNRIKKIIPAHQLLVYHVGEGWEPLANFLGVPVPQGPFPRLNESASYVEKVMLKATS</sequence>
<dbReference type="PANTHER" id="PTHR36978">
    <property type="entry name" value="P-LOOP CONTAINING NUCLEOTIDE TRIPHOSPHATE HYDROLASE"/>
    <property type="match status" value="1"/>
</dbReference>
<dbReference type="SUPFAM" id="SSF52540">
    <property type="entry name" value="P-loop containing nucleoside triphosphate hydrolases"/>
    <property type="match status" value="1"/>
</dbReference>
<reference evidence="1 2" key="1">
    <citation type="submission" date="2014-06" db="EMBL/GenBank/DDBJ databases">
        <title>Evolutionary Origins and Diversification of the Mycorrhizal Mutualists.</title>
        <authorList>
            <consortium name="DOE Joint Genome Institute"/>
            <consortium name="Mycorrhizal Genomics Consortium"/>
            <person name="Kohler A."/>
            <person name="Kuo A."/>
            <person name="Nagy L.G."/>
            <person name="Floudas D."/>
            <person name="Copeland A."/>
            <person name="Barry K.W."/>
            <person name="Cichocki N."/>
            <person name="Veneault-Fourrey C."/>
            <person name="LaButti K."/>
            <person name="Lindquist E.A."/>
            <person name="Lipzen A."/>
            <person name="Lundell T."/>
            <person name="Morin E."/>
            <person name="Murat C."/>
            <person name="Riley R."/>
            <person name="Ohm R."/>
            <person name="Sun H."/>
            <person name="Tunlid A."/>
            <person name="Henrissat B."/>
            <person name="Grigoriev I.V."/>
            <person name="Hibbett D.S."/>
            <person name="Martin F."/>
        </authorList>
    </citation>
    <scope>NUCLEOTIDE SEQUENCE [LARGE SCALE GENOMIC DNA]</scope>
    <source>
        <strain evidence="1 2">SS14</strain>
    </source>
</reference>
<protein>
    <submittedName>
        <fullName evidence="1">Uncharacterized protein</fullName>
    </submittedName>
</protein>
<dbReference type="OrthoDB" id="408152at2759"/>
<dbReference type="Gene3D" id="3.40.50.300">
    <property type="entry name" value="P-loop containing nucleotide triphosphate hydrolases"/>
    <property type="match status" value="1"/>
</dbReference>
<organism evidence="1 2">
    <name type="scientific">Sphaerobolus stellatus (strain SS14)</name>
    <dbReference type="NCBI Taxonomy" id="990650"/>
    <lineage>
        <taxon>Eukaryota</taxon>
        <taxon>Fungi</taxon>
        <taxon>Dikarya</taxon>
        <taxon>Basidiomycota</taxon>
        <taxon>Agaricomycotina</taxon>
        <taxon>Agaricomycetes</taxon>
        <taxon>Phallomycetidae</taxon>
        <taxon>Geastrales</taxon>
        <taxon>Sphaerobolaceae</taxon>
        <taxon>Sphaerobolus</taxon>
    </lineage>
</organism>
<dbReference type="Pfam" id="PF17784">
    <property type="entry name" value="Sulfotransfer_4"/>
    <property type="match status" value="1"/>
</dbReference>
<dbReference type="InterPro" id="IPR027417">
    <property type="entry name" value="P-loop_NTPase"/>
</dbReference>
<evidence type="ECO:0000313" key="1">
    <source>
        <dbReference type="EMBL" id="KIJ44564.1"/>
    </source>
</evidence>
<dbReference type="EMBL" id="KN837117">
    <property type="protein sequence ID" value="KIJ44564.1"/>
    <property type="molecule type" value="Genomic_DNA"/>
</dbReference>
<dbReference type="HOGENOM" id="CLU_061199_2_0_1"/>
<dbReference type="InterPro" id="IPR040632">
    <property type="entry name" value="Sulfotransfer_4"/>
</dbReference>